<dbReference type="GO" id="GO:0043565">
    <property type="term" value="F:sequence-specific DNA binding"/>
    <property type="evidence" value="ECO:0007669"/>
    <property type="project" value="InterPro"/>
</dbReference>
<dbReference type="InterPro" id="IPR019888">
    <property type="entry name" value="Tscrpt_reg_AsnC-like"/>
</dbReference>
<evidence type="ECO:0000256" key="3">
    <source>
        <dbReference type="ARBA" id="ARBA00023163"/>
    </source>
</evidence>
<protein>
    <submittedName>
        <fullName evidence="5">AsnC family transcriptional regulator</fullName>
    </submittedName>
</protein>
<keyword evidence="3" id="KW-0804">Transcription</keyword>
<accession>A0AAV3UPI3</accession>
<keyword evidence="6" id="KW-1185">Reference proteome</keyword>
<dbReference type="InterPro" id="IPR011017">
    <property type="entry name" value="TRASH_dom"/>
</dbReference>
<dbReference type="SUPFAM" id="SSF46785">
    <property type="entry name" value="Winged helix' DNA-binding domain"/>
    <property type="match status" value="1"/>
</dbReference>
<dbReference type="GeneID" id="68616566"/>
<comment type="caution">
    <text evidence="5">The sequence shown here is derived from an EMBL/GenBank/DDBJ whole genome shotgun (WGS) entry which is preliminary data.</text>
</comment>
<evidence type="ECO:0000313" key="6">
    <source>
        <dbReference type="Proteomes" id="UP001501729"/>
    </source>
</evidence>
<dbReference type="EMBL" id="BAABKX010000022">
    <property type="protein sequence ID" value="GAA5062231.1"/>
    <property type="molecule type" value="Genomic_DNA"/>
</dbReference>
<dbReference type="CDD" id="cd00090">
    <property type="entry name" value="HTH_ARSR"/>
    <property type="match status" value="1"/>
</dbReference>
<dbReference type="InterPro" id="IPR050684">
    <property type="entry name" value="HTH-Siroheme_Decarb"/>
</dbReference>
<dbReference type="AlphaFoldDB" id="A0AAV3UPI3"/>
<dbReference type="Pfam" id="PF13404">
    <property type="entry name" value="HTH_AsnC-type"/>
    <property type="match status" value="1"/>
</dbReference>
<dbReference type="InterPro" id="IPR056526">
    <property type="entry name" value="TRASH_HVO_1752"/>
</dbReference>
<keyword evidence="1" id="KW-0805">Transcription regulation</keyword>
<dbReference type="InterPro" id="IPR011991">
    <property type="entry name" value="ArsR-like_HTH"/>
</dbReference>
<dbReference type="Pfam" id="PF24273">
    <property type="entry name" value="TRASH_HVO_1752_C"/>
    <property type="match status" value="1"/>
</dbReference>
<feature type="domain" description="HTH asnC-type" evidence="4">
    <location>
        <begin position="4"/>
        <end position="67"/>
    </location>
</feature>
<dbReference type="PANTHER" id="PTHR43413">
    <property type="entry name" value="TRANSCRIPTIONAL REGULATOR, ASNC FAMILY"/>
    <property type="match status" value="1"/>
</dbReference>
<dbReference type="PRINTS" id="PR00033">
    <property type="entry name" value="HTHASNC"/>
</dbReference>
<dbReference type="RefSeq" id="WP_227777921.1">
    <property type="nucleotide sequence ID" value="NZ_BAABKX010000022.1"/>
</dbReference>
<dbReference type="PROSITE" id="PS50956">
    <property type="entry name" value="HTH_ASNC_2"/>
    <property type="match status" value="1"/>
</dbReference>
<name>A0AAV3UPI3_9EURY</name>
<dbReference type="PANTHER" id="PTHR43413:SF4">
    <property type="entry name" value="HTH-TYPE TRANSCRIPTIONAL REGULATOR LYSM"/>
    <property type="match status" value="1"/>
</dbReference>
<reference evidence="5 6" key="1">
    <citation type="journal article" date="2019" name="Int. J. Syst. Evol. Microbiol.">
        <title>The Global Catalogue of Microorganisms (GCM) 10K type strain sequencing project: providing services to taxonomists for standard genome sequencing and annotation.</title>
        <authorList>
            <consortium name="The Broad Institute Genomics Platform"/>
            <consortium name="The Broad Institute Genome Sequencing Center for Infectious Disease"/>
            <person name="Wu L."/>
            <person name="Ma J."/>
        </authorList>
    </citation>
    <scope>NUCLEOTIDE SEQUENCE [LARGE SCALE GENOMIC DNA]</scope>
    <source>
        <strain evidence="5 6">JCM 17504</strain>
    </source>
</reference>
<evidence type="ECO:0000256" key="1">
    <source>
        <dbReference type="ARBA" id="ARBA00023015"/>
    </source>
</evidence>
<dbReference type="InterPro" id="IPR036388">
    <property type="entry name" value="WH-like_DNA-bd_sf"/>
</dbReference>
<sequence>MRKLDEVDMEILRVLIEDARRPYSSIAEMVNLSAPTVSDRIDRLEEEGIIRQFTVDVDRHKLEEGIPVLVDLSIESTAVESVSADLEATDVVEHLFMTADSRVVFQAHVKNADIRGFLASVVDTTVIQEFDVDLLVKVTWAPQMNGTRFALDCDECGNNVTSEGVTTQLNGSVYHFCCTSCQGNFESRYDRFDEAA</sequence>
<dbReference type="Proteomes" id="UP001501729">
    <property type="component" value="Unassembled WGS sequence"/>
</dbReference>
<dbReference type="SMART" id="SM00746">
    <property type="entry name" value="TRASH"/>
    <property type="match status" value="1"/>
</dbReference>
<evidence type="ECO:0000256" key="2">
    <source>
        <dbReference type="ARBA" id="ARBA00023125"/>
    </source>
</evidence>
<evidence type="ECO:0000259" key="4">
    <source>
        <dbReference type="PROSITE" id="PS50956"/>
    </source>
</evidence>
<keyword evidence="2" id="KW-0238">DNA-binding</keyword>
<dbReference type="InterPro" id="IPR000485">
    <property type="entry name" value="AsnC-type_HTH_dom"/>
</dbReference>
<dbReference type="InterPro" id="IPR036390">
    <property type="entry name" value="WH_DNA-bd_sf"/>
</dbReference>
<gene>
    <name evidence="5" type="ORF">GCM10025751_49270</name>
</gene>
<proteinExistence type="predicted"/>
<dbReference type="Gene3D" id="1.10.10.10">
    <property type="entry name" value="Winged helix-like DNA-binding domain superfamily/Winged helix DNA-binding domain"/>
    <property type="match status" value="1"/>
</dbReference>
<organism evidence="5 6">
    <name type="scientific">Haladaptatus pallidirubidus</name>
    <dbReference type="NCBI Taxonomy" id="1008152"/>
    <lineage>
        <taxon>Archaea</taxon>
        <taxon>Methanobacteriati</taxon>
        <taxon>Methanobacteriota</taxon>
        <taxon>Stenosarchaea group</taxon>
        <taxon>Halobacteria</taxon>
        <taxon>Halobacteriales</taxon>
        <taxon>Haladaptataceae</taxon>
        <taxon>Haladaptatus</taxon>
    </lineage>
</organism>
<evidence type="ECO:0000313" key="5">
    <source>
        <dbReference type="EMBL" id="GAA5062231.1"/>
    </source>
</evidence>
<dbReference type="SMART" id="SM00344">
    <property type="entry name" value="HTH_ASNC"/>
    <property type="match status" value="1"/>
</dbReference>